<evidence type="ECO:0000313" key="2">
    <source>
        <dbReference type="Proteomes" id="UP001207468"/>
    </source>
</evidence>
<name>A0ACC0UNA2_9AGAM</name>
<reference evidence="1" key="1">
    <citation type="submission" date="2021-03" db="EMBL/GenBank/DDBJ databases">
        <title>Evolutionary priming and transition to the ectomycorrhizal habit in an iconic lineage of mushroom-forming fungi: is preadaptation a requirement?</title>
        <authorList>
            <consortium name="DOE Joint Genome Institute"/>
            <person name="Looney B.P."/>
            <person name="Miyauchi S."/>
            <person name="Morin E."/>
            <person name="Drula E."/>
            <person name="Courty P.E."/>
            <person name="Chicoki N."/>
            <person name="Fauchery L."/>
            <person name="Kohler A."/>
            <person name="Kuo A."/>
            <person name="LaButti K."/>
            <person name="Pangilinan J."/>
            <person name="Lipzen A."/>
            <person name="Riley R."/>
            <person name="Andreopoulos W."/>
            <person name="He G."/>
            <person name="Johnson J."/>
            <person name="Barry K.W."/>
            <person name="Grigoriev I.V."/>
            <person name="Nagy L."/>
            <person name="Hibbett D."/>
            <person name="Henrissat B."/>
            <person name="Matheny P.B."/>
            <person name="Labbe J."/>
            <person name="Martin A.F."/>
        </authorList>
    </citation>
    <scope>NUCLEOTIDE SEQUENCE</scope>
    <source>
        <strain evidence="1">BPL698</strain>
    </source>
</reference>
<accession>A0ACC0UNA2</accession>
<protein>
    <submittedName>
        <fullName evidence="1">Ima1 N-terminal domain-containing protein</fullName>
    </submittedName>
</protein>
<organism evidence="1 2">
    <name type="scientific">Russula earlei</name>
    <dbReference type="NCBI Taxonomy" id="71964"/>
    <lineage>
        <taxon>Eukaryota</taxon>
        <taxon>Fungi</taxon>
        <taxon>Dikarya</taxon>
        <taxon>Basidiomycota</taxon>
        <taxon>Agaricomycotina</taxon>
        <taxon>Agaricomycetes</taxon>
        <taxon>Russulales</taxon>
        <taxon>Russulaceae</taxon>
        <taxon>Russula</taxon>
    </lineage>
</organism>
<sequence length="559" mass="62094">MGSLLRRTPPSVCFFCQTTISPPPQQPLSFLCPHCACWNHYDAKGDILSDDPAMHDETLNRNSFARRASPRKDRLLTTFGSAPFCSVCQSNQRLIVGLLSSYLPPSDDDPDYAPRLAGFADYKASIYARYPPVCEKCAPLVEEEIRKKDVMARSNALGSWLDESKRKDTRRQVSLSNMDRRRLNRELRWWTARGVLWAATLLVALSVYVTGAMGRLTLPERGLIVLLLPLLTLLSLLWTAWLPTYAHFRRAELQGRKVRMRGRERYITLQFAVWLGRMFTTSLVALSWHHPTMDFLSSRSRTASTSSRIYFCFASCFEILVFIYSFLTLRLHRAPSVRLVDTSISRAGTPSAGVGNSSSRLSPTPPPHAATATAANTAPTFSNPRPRVRARTRDLDPPELLQTLSLSSAPIPLRTWHAAGPVFGHPSLLGPAAPSQNPQSVPASQSRDAEARSLRDDDDEDGEDAMDWTPTAPPPARPEPASRDLPPARRRAPAPDATTGLETLLEHTNIVDSSEPGRIASRARLKGGTNKGSGAWSWGWVYALSLVPLVGVMYYHLRQ</sequence>
<comment type="caution">
    <text evidence="1">The sequence shown here is derived from an EMBL/GenBank/DDBJ whole genome shotgun (WGS) entry which is preliminary data.</text>
</comment>
<proteinExistence type="predicted"/>
<keyword evidence="2" id="KW-1185">Reference proteome</keyword>
<dbReference type="Proteomes" id="UP001207468">
    <property type="component" value="Unassembled WGS sequence"/>
</dbReference>
<dbReference type="EMBL" id="JAGFNK010000003">
    <property type="protein sequence ID" value="KAI9513055.1"/>
    <property type="molecule type" value="Genomic_DNA"/>
</dbReference>
<evidence type="ECO:0000313" key="1">
    <source>
        <dbReference type="EMBL" id="KAI9513055.1"/>
    </source>
</evidence>
<gene>
    <name evidence="1" type="ORF">F5148DRAFT_1158376</name>
</gene>